<evidence type="ECO:0000256" key="1">
    <source>
        <dbReference type="SAM" id="Phobius"/>
    </source>
</evidence>
<reference evidence="2" key="2">
    <citation type="journal article" date="2014" name="ISME J.">
        <title>Microbial stratification in low pH oxic and suboxic macroscopic growths along an acid mine drainage.</title>
        <authorList>
            <person name="Mendez-Garcia C."/>
            <person name="Mesa V."/>
            <person name="Sprenger R.R."/>
            <person name="Richter M."/>
            <person name="Diez M.S."/>
            <person name="Solano J."/>
            <person name="Bargiela R."/>
            <person name="Golyshina O.V."/>
            <person name="Manteca A."/>
            <person name="Ramos J.L."/>
            <person name="Gallego J.R."/>
            <person name="Llorente I."/>
            <person name="Martins Dos Santos V.A."/>
            <person name="Jensen O.N."/>
            <person name="Pelaez A.I."/>
            <person name="Sanchez J."/>
            <person name="Ferrer M."/>
        </authorList>
    </citation>
    <scope>NUCLEOTIDE SEQUENCE</scope>
</reference>
<comment type="caution">
    <text evidence="2">The sequence shown here is derived from an EMBL/GenBank/DDBJ whole genome shotgun (WGS) entry which is preliminary data.</text>
</comment>
<dbReference type="AlphaFoldDB" id="T1B5G2"/>
<dbReference type="EMBL" id="AUZY01004088">
    <property type="protein sequence ID" value="EQD65187.1"/>
    <property type="molecule type" value="Genomic_DNA"/>
</dbReference>
<protein>
    <submittedName>
        <fullName evidence="2">Membrane protein</fullName>
    </submittedName>
</protein>
<gene>
    <name evidence="2" type="ORF">B1B_06448</name>
</gene>
<keyword evidence="1" id="KW-0472">Membrane</keyword>
<feature type="transmembrane region" description="Helical" evidence="1">
    <location>
        <begin position="63"/>
        <end position="83"/>
    </location>
</feature>
<name>T1B5G2_9ZZZZ</name>
<keyword evidence="1" id="KW-0812">Transmembrane</keyword>
<reference evidence="2" key="1">
    <citation type="submission" date="2013-08" db="EMBL/GenBank/DDBJ databases">
        <authorList>
            <person name="Mendez C."/>
            <person name="Richter M."/>
            <person name="Ferrer M."/>
            <person name="Sanchez J."/>
        </authorList>
    </citation>
    <scope>NUCLEOTIDE SEQUENCE</scope>
</reference>
<organism evidence="2">
    <name type="scientific">mine drainage metagenome</name>
    <dbReference type="NCBI Taxonomy" id="410659"/>
    <lineage>
        <taxon>unclassified sequences</taxon>
        <taxon>metagenomes</taxon>
        <taxon>ecological metagenomes</taxon>
    </lineage>
</organism>
<keyword evidence="1" id="KW-1133">Transmembrane helix</keyword>
<accession>T1B5G2</accession>
<sequence length="86" mass="9827">MRTPRLSPGVTRWLVPGLHVKRWLGVTIFAVVAISLGISYALREFYLHAKLPAYTYSLTLQFWPRWVRAAIFAGVAWCCWGWASTS</sequence>
<feature type="transmembrane region" description="Helical" evidence="1">
    <location>
        <begin position="23"/>
        <end position="42"/>
    </location>
</feature>
<proteinExistence type="predicted"/>
<evidence type="ECO:0000313" key="2">
    <source>
        <dbReference type="EMBL" id="EQD65187.1"/>
    </source>
</evidence>